<dbReference type="AlphaFoldDB" id="A0AAE9ZAA0"/>
<reference evidence="1 2" key="1">
    <citation type="journal article" date="2015" name="Genome Announc.">
        <title>Draft Genome Sequences of Marine Isolates of Thalassomonas viridans and Thalassomonas actiniarum.</title>
        <authorList>
            <person name="Olonade I."/>
            <person name="van Zyl L.J."/>
            <person name="Trindade M."/>
        </authorList>
    </citation>
    <scope>NUCLEOTIDE SEQUENCE [LARGE SCALE GENOMIC DNA]</scope>
    <source>
        <strain evidence="1 2">XOM25</strain>
    </source>
</reference>
<evidence type="ECO:0000313" key="1">
    <source>
        <dbReference type="EMBL" id="WDE09333.1"/>
    </source>
</evidence>
<name>A0AAE9ZAA0_9GAMM</name>
<dbReference type="InterPro" id="IPR021607">
    <property type="entry name" value="DUF3224"/>
</dbReference>
<proteinExistence type="predicted"/>
<reference evidence="1 2" key="2">
    <citation type="journal article" date="2022" name="Mar. Drugs">
        <title>Bioassay-Guided Fractionation Leads to the Detection of Cholic Acid Generated by the Rare Thalassomonas sp.</title>
        <authorList>
            <person name="Pheiffer F."/>
            <person name="Schneider Y.K."/>
            <person name="Hansen E.H."/>
            <person name="Andersen J.H."/>
            <person name="Isaksson J."/>
            <person name="Busche T."/>
            <person name="R C."/>
            <person name="Kalinowski J."/>
            <person name="Zyl L.V."/>
            <person name="Trindade M."/>
        </authorList>
    </citation>
    <scope>NUCLEOTIDE SEQUENCE [LARGE SCALE GENOMIC DNA]</scope>
    <source>
        <strain evidence="1 2">XOM25</strain>
    </source>
</reference>
<keyword evidence="2" id="KW-1185">Reference proteome</keyword>
<sequence>MTATGSFDIKLEPQKDSDAPAGRMIIRKTYNGDLAGTAIGQMLSKRTKGGAAAYSAVEEVSATLAGKTGSFTLIHYGFMSQQERKLEVYVLPGSGTGELSNISGTLDIIQAGGKHEYVFKYAL</sequence>
<gene>
    <name evidence="1" type="ORF">SG34_032925</name>
</gene>
<dbReference type="Proteomes" id="UP000032352">
    <property type="component" value="Chromosome pTvir"/>
</dbReference>
<dbReference type="SUPFAM" id="SSF159238">
    <property type="entry name" value="SO1590-like"/>
    <property type="match status" value="1"/>
</dbReference>
<accession>A0AAE9ZAA0</accession>
<evidence type="ECO:0000313" key="2">
    <source>
        <dbReference type="Proteomes" id="UP000032352"/>
    </source>
</evidence>
<organism evidence="1 2">
    <name type="scientific">Thalassomonas viridans</name>
    <dbReference type="NCBI Taxonomy" id="137584"/>
    <lineage>
        <taxon>Bacteria</taxon>
        <taxon>Pseudomonadati</taxon>
        <taxon>Pseudomonadota</taxon>
        <taxon>Gammaproteobacteria</taxon>
        <taxon>Alteromonadales</taxon>
        <taxon>Colwelliaceae</taxon>
        <taxon>Thalassomonas</taxon>
    </lineage>
</organism>
<protein>
    <submittedName>
        <fullName evidence="1">DUF3224 domain-containing protein</fullName>
    </submittedName>
</protein>
<dbReference type="EMBL" id="CP059734">
    <property type="protein sequence ID" value="WDE09333.1"/>
    <property type="molecule type" value="Genomic_DNA"/>
</dbReference>
<dbReference type="Gene3D" id="2.40.350.10">
    <property type="entry name" value="SO1590-like"/>
    <property type="match status" value="1"/>
</dbReference>
<dbReference type="InterPro" id="IPR023159">
    <property type="entry name" value="SO1590-like_sf"/>
</dbReference>
<dbReference type="KEGG" id="tvd:SG34_032925"/>
<dbReference type="Pfam" id="PF11528">
    <property type="entry name" value="DUF3224"/>
    <property type="match status" value="1"/>
</dbReference>